<name>A0A9Q0N9T3_9DIPT</name>
<organism evidence="2 3">
    <name type="scientific">Pseudolycoriella hygida</name>
    <dbReference type="NCBI Taxonomy" id="35572"/>
    <lineage>
        <taxon>Eukaryota</taxon>
        <taxon>Metazoa</taxon>
        <taxon>Ecdysozoa</taxon>
        <taxon>Arthropoda</taxon>
        <taxon>Hexapoda</taxon>
        <taxon>Insecta</taxon>
        <taxon>Pterygota</taxon>
        <taxon>Neoptera</taxon>
        <taxon>Endopterygota</taxon>
        <taxon>Diptera</taxon>
        <taxon>Nematocera</taxon>
        <taxon>Sciaroidea</taxon>
        <taxon>Sciaridae</taxon>
        <taxon>Pseudolycoriella</taxon>
    </lineage>
</organism>
<proteinExistence type="predicted"/>
<comment type="caution">
    <text evidence="2">The sequence shown here is derived from an EMBL/GenBank/DDBJ whole genome shotgun (WGS) entry which is preliminary data.</text>
</comment>
<gene>
    <name evidence="2" type="ORF">Bhyg_01647</name>
</gene>
<dbReference type="Proteomes" id="UP001151699">
    <property type="component" value="Chromosome A"/>
</dbReference>
<accession>A0A9Q0N9T3</accession>
<sequence length="64" mass="7196">MNEKVLQEKLSLPLETDYEAVSEEVNENGYDSKKKESDDDFDSDEDESNDSEKAESADSEEGTT</sequence>
<evidence type="ECO:0000313" key="3">
    <source>
        <dbReference type="Proteomes" id="UP001151699"/>
    </source>
</evidence>
<feature type="compositionally biased region" description="Acidic residues" evidence="1">
    <location>
        <begin position="16"/>
        <end position="26"/>
    </location>
</feature>
<dbReference type="EMBL" id="WJQU01000001">
    <property type="protein sequence ID" value="KAJ6646436.1"/>
    <property type="molecule type" value="Genomic_DNA"/>
</dbReference>
<keyword evidence="3" id="KW-1185">Reference proteome</keyword>
<reference evidence="2" key="1">
    <citation type="submission" date="2022-07" db="EMBL/GenBank/DDBJ databases">
        <authorList>
            <person name="Trinca V."/>
            <person name="Uliana J.V.C."/>
            <person name="Torres T.T."/>
            <person name="Ward R.J."/>
            <person name="Monesi N."/>
        </authorList>
    </citation>
    <scope>NUCLEOTIDE SEQUENCE</scope>
    <source>
        <strain evidence="2">HSMRA1968</strain>
        <tissue evidence="2">Whole embryos</tissue>
    </source>
</reference>
<protein>
    <submittedName>
        <fullName evidence="2">Uncharacterized protein</fullName>
    </submittedName>
</protein>
<dbReference type="AlphaFoldDB" id="A0A9Q0N9T3"/>
<evidence type="ECO:0000256" key="1">
    <source>
        <dbReference type="SAM" id="MobiDB-lite"/>
    </source>
</evidence>
<feature type="region of interest" description="Disordered" evidence="1">
    <location>
        <begin position="1"/>
        <end position="64"/>
    </location>
</feature>
<evidence type="ECO:0000313" key="2">
    <source>
        <dbReference type="EMBL" id="KAJ6646436.1"/>
    </source>
</evidence>
<feature type="compositionally biased region" description="Acidic residues" evidence="1">
    <location>
        <begin position="38"/>
        <end position="49"/>
    </location>
</feature>